<accession>A0A8J5XCR3</accession>
<feature type="compositionally biased region" description="Acidic residues" evidence="1">
    <location>
        <begin position="9"/>
        <end position="21"/>
    </location>
</feature>
<sequence length="462" mass="46650">MESCSEEGGTSDDEDSEEEAVAPDPPTAWLPPLLASERIRHVAWRFDALPEVALLALSISSEPAPPPAAAGSAAVAPGDSAVRHVVVGHGPGRFIIYLDAAAPSELLCDIGGLPPCLWVPLGASEEDVLSALSQLAAVYPFAAKAQPAEAIWASRPPATASPSPATLLPRLLLGGDDDVPPPEPSGPPPPPPSLPSSLGAIFDALLATPFVVSADSPAEVRAAELGCSHTELLEVELRAVHSGKQIWLHALAGMRALSAQPATLRAEHVCAEVVDGVNAELGTCYDTRTPLDVIAALLAAGVQCIGAGALRAALAPPPADGRIDGGGDGDADDGGEGAASALHVLHFLRAPNFLDDVLAAAAHCAPAVRAAAAAVAAQLGAAPGHDAARACKLLDTMAAAEADDVVCDVIARAREHVDAGRLAAGSDSPRTAGASGSAGSAGAARLTDAHSIKKRHRSGRKR</sequence>
<feature type="compositionally biased region" description="Basic residues" evidence="1">
    <location>
        <begin position="452"/>
        <end position="462"/>
    </location>
</feature>
<feature type="region of interest" description="Disordered" evidence="1">
    <location>
        <begin position="421"/>
        <end position="462"/>
    </location>
</feature>
<feature type="region of interest" description="Disordered" evidence="1">
    <location>
        <begin position="1"/>
        <end position="29"/>
    </location>
</feature>
<dbReference type="EMBL" id="JAGTXO010000023">
    <property type="protein sequence ID" value="KAG8461924.1"/>
    <property type="molecule type" value="Genomic_DNA"/>
</dbReference>
<evidence type="ECO:0000313" key="3">
    <source>
        <dbReference type="Proteomes" id="UP000751190"/>
    </source>
</evidence>
<protein>
    <submittedName>
        <fullName evidence="2">Uncharacterized protein</fullName>
    </submittedName>
</protein>
<dbReference type="Proteomes" id="UP000751190">
    <property type="component" value="Unassembled WGS sequence"/>
</dbReference>
<feature type="compositionally biased region" description="Pro residues" evidence="1">
    <location>
        <begin position="181"/>
        <end position="194"/>
    </location>
</feature>
<dbReference type="OrthoDB" id="10626599at2759"/>
<evidence type="ECO:0000256" key="1">
    <source>
        <dbReference type="SAM" id="MobiDB-lite"/>
    </source>
</evidence>
<feature type="compositionally biased region" description="Low complexity" evidence="1">
    <location>
        <begin position="156"/>
        <end position="174"/>
    </location>
</feature>
<comment type="caution">
    <text evidence="2">The sequence shown here is derived from an EMBL/GenBank/DDBJ whole genome shotgun (WGS) entry which is preliminary data.</text>
</comment>
<evidence type="ECO:0000313" key="2">
    <source>
        <dbReference type="EMBL" id="KAG8461924.1"/>
    </source>
</evidence>
<keyword evidence="3" id="KW-1185">Reference proteome</keyword>
<reference evidence="2" key="1">
    <citation type="submission" date="2021-05" db="EMBL/GenBank/DDBJ databases">
        <title>The genome of the haptophyte Pavlova lutheri (Diacronema luteri, Pavlovales) - a model for lipid biosynthesis in eukaryotic algae.</title>
        <authorList>
            <person name="Hulatt C.J."/>
            <person name="Posewitz M.C."/>
        </authorList>
    </citation>
    <scope>NUCLEOTIDE SEQUENCE</scope>
    <source>
        <strain evidence="2">NIVA-4/92</strain>
    </source>
</reference>
<feature type="region of interest" description="Disordered" evidence="1">
    <location>
        <begin position="155"/>
        <end position="194"/>
    </location>
</feature>
<proteinExistence type="predicted"/>
<gene>
    <name evidence="2" type="ORF">KFE25_013943</name>
</gene>
<feature type="compositionally biased region" description="Low complexity" evidence="1">
    <location>
        <begin position="432"/>
        <end position="444"/>
    </location>
</feature>
<organism evidence="2 3">
    <name type="scientific">Diacronema lutheri</name>
    <name type="common">Unicellular marine alga</name>
    <name type="synonym">Monochrysis lutheri</name>
    <dbReference type="NCBI Taxonomy" id="2081491"/>
    <lineage>
        <taxon>Eukaryota</taxon>
        <taxon>Haptista</taxon>
        <taxon>Haptophyta</taxon>
        <taxon>Pavlovophyceae</taxon>
        <taxon>Pavlovales</taxon>
        <taxon>Pavlovaceae</taxon>
        <taxon>Diacronema</taxon>
    </lineage>
</organism>
<name>A0A8J5XCR3_DIALT</name>
<dbReference type="AlphaFoldDB" id="A0A8J5XCR3"/>